<dbReference type="EMBL" id="CP031188">
    <property type="protein sequence ID" value="AXG75014.1"/>
    <property type="molecule type" value="Genomic_DNA"/>
</dbReference>
<accession>A0A345HEK4</accession>
<dbReference type="PROSITE" id="PS51257">
    <property type="entry name" value="PROKAR_LIPOPROTEIN"/>
    <property type="match status" value="1"/>
</dbReference>
<evidence type="ECO:0000313" key="2">
    <source>
        <dbReference type="EMBL" id="AXG75014.1"/>
    </source>
</evidence>
<evidence type="ECO:0000259" key="1">
    <source>
        <dbReference type="Pfam" id="PF19780"/>
    </source>
</evidence>
<protein>
    <recommendedName>
        <fullName evidence="1">DUF6265 domain-containing protein</fullName>
    </recommendedName>
</protein>
<organism evidence="2 3">
    <name type="scientific">Flavobacterium arcticum</name>
    <dbReference type="NCBI Taxonomy" id="1784713"/>
    <lineage>
        <taxon>Bacteria</taxon>
        <taxon>Pseudomonadati</taxon>
        <taxon>Bacteroidota</taxon>
        <taxon>Flavobacteriia</taxon>
        <taxon>Flavobacteriales</taxon>
        <taxon>Flavobacteriaceae</taxon>
        <taxon>Flavobacterium</taxon>
    </lineage>
</organism>
<feature type="domain" description="DUF6265" evidence="1">
    <location>
        <begin position="37"/>
        <end position="146"/>
    </location>
</feature>
<dbReference type="KEGG" id="fat:DVK85_12540"/>
<dbReference type="Proteomes" id="UP000253951">
    <property type="component" value="Chromosome"/>
</dbReference>
<name>A0A345HEK4_9FLAO</name>
<sequence>MKTKILLCAAILCSTIACKNKKEDASAKTYKQIKKVSWLIGNWGATSNQGTLIENWQKTNDSVYNGQSFFIIENDTVFAEHIALEEVNGKLTYIVNVSGQNNNKPVRFEMTSITNNQIIFENPEHDFPTKIIYNNVTNDSLVAEISGIKNGKPNSQKFTMARQ</sequence>
<evidence type="ECO:0000313" key="3">
    <source>
        <dbReference type="Proteomes" id="UP000253951"/>
    </source>
</evidence>
<reference evidence="2 3" key="1">
    <citation type="submission" date="2018-07" db="EMBL/GenBank/DDBJ databases">
        <title>Complete genome sequence of Flavobacterium arcticum type strain SM1502T.</title>
        <authorList>
            <person name="Li Y."/>
            <person name="Li D.-D."/>
        </authorList>
    </citation>
    <scope>NUCLEOTIDE SEQUENCE [LARGE SCALE GENOMIC DNA]</scope>
    <source>
        <strain evidence="2 3">SM1502</strain>
    </source>
</reference>
<dbReference type="OrthoDB" id="5382295at2"/>
<dbReference type="AlphaFoldDB" id="A0A345HEK4"/>
<keyword evidence="3" id="KW-1185">Reference proteome</keyword>
<gene>
    <name evidence="2" type="ORF">DVK85_12540</name>
</gene>
<dbReference type="Pfam" id="PF19780">
    <property type="entry name" value="DUF6265"/>
    <property type="match status" value="1"/>
</dbReference>
<dbReference type="InterPro" id="IPR046232">
    <property type="entry name" value="DUF6265"/>
</dbReference>
<proteinExistence type="predicted"/>
<dbReference type="RefSeq" id="WP_114678772.1">
    <property type="nucleotide sequence ID" value="NZ_CP031188.1"/>
</dbReference>